<evidence type="ECO:0000313" key="3">
    <source>
        <dbReference type="Proteomes" id="UP000008068"/>
    </source>
</evidence>
<feature type="transmembrane region" description="Helical" evidence="1">
    <location>
        <begin position="46"/>
        <end position="68"/>
    </location>
</feature>
<name>G0NN77_CAEBE</name>
<proteinExistence type="predicted"/>
<feature type="transmembrane region" description="Helical" evidence="1">
    <location>
        <begin position="99"/>
        <end position="122"/>
    </location>
</feature>
<keyword evidence="1" id="KW-0472">Membrane</keyword>
<gene>
    <name evidence="2" type="ORF">CAEBREN_31078</name>
</gene>
<dbReference type="Proteomes" id="UP000008068">
    <property type="component" value="Unassembled WGS sequence"/>
</dbReference>
<evidence type="ECO:0000256" key="1">
    <source>
        <dbReference type="SAM" id="Phobius"/>
    </source>
</evidence>
<protein>
    <submittedName>
        <fullName evidence="2">Uncharacterized protein</fullName>
    </submittedName>
</protein>
<accession>G0NN77</accession>
<organism evidence="3">
    <name type="scientific">Caenorhabditis brenneri</name>
    <name type="common">Nematode worm</name>
    <dbReference type="NCBI Taxonomy" id="135651"/>
    <lineage>
        <taxon>Eukaryota</taxon>
        <taxon>Metazoa</taxon>
        <taxon>Ecdysozoa</taxon>
        <taxon>Nematoda</taxon>
        <taxon>Chromadorea</taxon>
        <taxon>Rhabditida</taxon>
        <taxon>Rhabditina</taxon>
        <taxon>Rhabditomorpha</taxon>
        <taxon>Rhabditoidea</taxon>
        <taxon>Rhabditidae</taxon>
        <taxon>Peloderinae</taxon>
        <taxon>Caenorhabditis</taxon>
    </lineage>
</organism>
<dbReference type="STRING" id="135651.G0NN77"/>
<keyword evidence="1" id="KW-0812">Transmembrane</keyword>
<dbReference type="HOGENOM" id="CLU_1994604_0_0_1"/>
<dbReference type="InParanoid" id="G0NN77"/>
<evidence type="ECO:0000313" key="2">
    <source>
        <dbReference type="EMBL" id="EGT34284.1"/>
    </source>
</evidence>
<keyword evidence="1" id="KW-1133">Transmembrane helix</keyword>
<reference evidence="3" key="1">
    <citation type="submission" date="2011-07" db="EMBL/GenBank/DDBJ databases">
        <authorList>
            <consortium name="Caenorhabditis brenneri Sequencing and Analysis Consortium"/>
            <person name="Wilson R.K."/>
        </authorList>
    </citation>
    <scope>NUCLEOTIDE SEQUENCE [LARGE SCALE GENOMIC DNA]</scope>
    <source>
        <strain evidence="3">PB2801</strain>
    </source>
</reference>
<dbReference type="eggNOG" id="KOG2818">
    <property type="taxonomic scope" value="Eukaryota"/>
</dbReference>
<dbReference type="AlphaFoldDB" id="G0NN77"/>
<dbReference type="EMBL" id="GL379912">
    <property type="protein sequence ID" value="EGT34284.1"/>
    <property type="molecule type" value="Genomic_DNA"/>
</dbReference>
<keyword evidence="3" id="KW-1185">Reference proteome</keyword>
<dbReference type="OrthoDB" id="5800413at2759"/>
<dbReference type="FunCoup" id="G0NN77">
    <property type="interactions" value="371"/>
</dbReference>
<sequence>MPVYHSVVIEADGKDNGNEKAKTLYITPKIKPKNDRRGRFGTFPKVLLGCVFLLALLFLLASIAQYLYDNFGPKPDKSLETYDTVAHPQKDNRSDFSRFISSGLTIKFVAVILLAILGKYVWGED</sequence>